<dbReference type="Gene3D" id="3.40.50.300">
    <property type="entry name" value="P-loop containing nucleotide triphosphate hydrolases"/>
    <property type="match status" value="2"/>
</dbReference>
<keyword evidence="4" id="KW-0479">Metal-binding</keyword>
<dbReference type="InterPro" id="IPR036388">
    <property type="entry name" value="WH-like_DNA-bd_sf"/>
</dbReference>
<dbReference type="CDD" id="cd18794">
    <property type="entry name" value="SF2_C_RecQ"/>
    <property type="match status" value="1"/>
</dbReference>
<evidence type="ECO:0000256" key="16">
    <source>
        <dbReference type="NCBIfam" id="TIGR01389"/>
    </source>
</evidence>
<sequence>MPETGRRADRPASSDPLFERNVDGSADGRIAEPREVLRRVFGHDAFRGEQEAVVEQIVRGGDAVVLFPTGAGKSMCYQVPALCRPGTAIVVSPLIALMRDQVEALRQAGVAAASMNSSMSEEERSAVWRDLVDGRLDLLYVTPERLVTEGFRRTLSNVRIALFAIDEAHCVSAWGHDFRPEYRDLARLAVDYPDVPRIALTATADATTRADIVERLALDDAPVFMTSFDRPNIRYAIVERDNPKKQLLAFLENHKGESGIVYCLSRRKVEETAEWLNGEGIYALPYHAGMDAAVKAKNQDAFLKEEDLCLVATVAFGMGIDKPDVRFVAHLDLPSSVEAYYQETGRAGRDGQPSEAWMAYGLQDVVQRRRMIDEGGSEEMIKRVERGKLDALLGICETADCRRAAILRHFGEDHPGGCGNCDTCLSPVETWDGTEAATQFLAAVYRTGERYGSGYVIDVLMGKASEKVQRAGHDKMPVFGVGKAVDQRTWQSVARQLVSANLLTIDHEAFGALQLAESARAVFRGERRVVLRKDRARRSTQFRRTGAATDGLSGEASAVFEALRQERTRLAREQKIPPYMVFSDATLRAMAESRPANPQALKSVPGVGMTKLERYGEVFLAAIRRAGDAAD</sequence>
<evidence type="ECO:0000256" key="5">
    <source>
        <dbReference type="ARBA" id="ARBA00022741"/>
    </source>
</evidence>
<dbReference type="PROSITE" id="PS51194">
    <property type="entry name" value="HELICASE_CTER"/>
    <property type="match status" value="1"/>
</dbReference>
<dbReference type="GO" id="GO:0005524">
    <property type="term" value="F:ATP binding"/>
    <property type="evidence" value="ECO:0007669"/>
    <property type="project" value="UniProtKB-KW"/>
</dbReference>
<dbReference type="NCBIfam" id="TIGR00614">
    <property type="entry name" value="recQ_fam"/>
    <property type="match status" value="1"/>
</dbReference>
<dbReference type="InterPro" id="IPR001650">
    <property type="entry name" value="Helicase_C-like"/>
</dbReference>
<keyword evidence="5" id="KW-0547">Nucleotide-binding</keyword>
<evidence type="ECO:0000256" key="15">
    <source>
        <dbReference type="ARBA" id="ARBA00034617"/>
    </source>
</evidence>
<protein>
    <recommendedName>
        <fullName evidence="16">DNA helicase RecQ</fullName>
        <ecNumber evidence="16">5.6.2.4</ecNumber>
    </recommendedName>
</protein>
<evidence type="ECO:0000256" key="9">
    <source>
        <dbReference type="ARBA" id="ARBA00022833"/>
    </source>
</evidence>
<keyword evidence="12" id="KW-0233">DNA recombination</keyword>
<keyword evidence="9" id="KW-0862">Zinc</keyword>
<dbReference type="PANTHER" id="PTHR13710">
    <property type="entry name" value="DNA HELICASE RECQ FAMILY MEMBER"/>
    <property type="match status" value="1"/>
</dbReference>
<evidence type="ECO:0000256" key="7">
    <source>
        <dbReference type="ARBA" id="ARBA00022801"/>
    </source>
</evidence>
<dbReference type="RefSeq" id="WP_183197961.1">
    <property type="nucleotide sequence ID" value="NZ_JACIEK010000001.1"/>
</dbReference>
<dbReference type="NCBIfam" id="TIGR01389">
    <property type="entry name" value="recQ"/>
    <property type="match status" value="1"/>
</dbReference>
<evidence type="ECO:0000313" key="22">
    <source>
        <dbReference type="Proteomes" id="UP000542776"/>
    </source>
</evidence>
<dbReference type="GO" id="GO:0043590">
    <property type="term" value="C:bacterial nucleoid"/>
    <property type="evidence" value="ECO:0007669"/>
    <property type="project" value="TreeGrafter"/>
</dbReference>
<evidence type="ECO:0000256" key="1">
    <source>
        <dbReference type="ARBA" id="ARBA00001946"/>
    </source>
</evidence>
<dbReference type="GO" id="GO:0006260">
    <property type="term" value="P:DNA replication"/>
    <property type="evidence" value="ECO:0007669"/>
    <property type="project" value="InterPro"/>
</dbReference>
<dbReference type="SMART" id="SM00956">
    <property type="entry name" value="RQC"/>
    <property type="match status" value="1"/>
</dbReference>
<comment type="similarity">
    <text evidence="3">Belongs to the helicase family. RecQ subfamily.</text>
</comment>
<keyword evidence="7 21" id="KW-0378">Hydrolase</keyword>
<evidence type="ECO:0000256" key="6">
    <source>
        <dbReference type="ARBA" id="ARBA00022763"/>
    </source>
</evidence>
<dbReference type="EMBL" id="JACIEK010000001">
    <property type="protein sequence ID" value="MBB3996923.1"/>
    <property type="molecule type" value="Genomic_DNA"/>
</dbReference>
<dbReference type="GO" id="GO:0030894">
    <property type="term" value="C:replisome"/>
    <property type="evidence" value="ECO:0007669"/>
    <property type="project" value="TreeGrafter"/>
</dbReference>
<dbReference type="SMART" id="SM00487">
    <property type="entry name" value="DEXDc"/>
    <property type="match status" value="1"/>
</dbReference>
<dbReference type="InterPro" id="IPR027417">
    <property type="entry name" value="P-loop_NTPase"/>
</dbReference>
<evidence type="ECO:0000256" key="10">
    <source>
        <dbReference type="ARBA" id="ARBA00022840"/>
    </source>
</evidence>
<dbReference type="GO" id="GO:0016787">
    <property type="term" value="F:hydrolase activity"/>
    <property type="evidence" value="ECO:0007669"/>
    <property type="project" value="UniProtKB-KW"/>
</dbReference>
<dbReference type="CDD" id="cd17920">
    <property type="entry name" value="DEXHc_RecQ"/>
    <property type="match status" value="1"/>
</dbReference>
<dbReference type="PROSITE" id="PS51192">
    <property type="entry name" value="HELICASE_ATP_BIND_1"/>
    <property type="match status" value="1"/>
</dbReference>
<evidence type="ECO:0000256" key="4">
    <source>
        <dbReference type="ARBA" id="ARBA00022723"/>
    </source>
</evidence>
<dbReference type="InterPro" id="IPR044876">
    <property type="entry name" value="HRDC_dom_sf"/>
</dbReference>
<dbReference type="EC" id="5.6.2.4" evidence="16"/>
<feature type="compositionally biased region" description="Basic and acidic residues" evidence="17">
    <location>
        <begin position="1"/>
        <end position="22"/>
    </location>
</feature>
<comment type="cofactor">
    <cofactor evidence="2">
        <name>Zn(2+)</name>
        <dbReference type="ChEBI" id="CHEBI:29105"/>
    </cofactor>
</comment>
<dbReference type="Pfam" id="PF00270">
    <property type="entry name" value="DEAD"/>
    <property type="match status" value="1"/>
</dbReference>
<dbReference type="InterPro" id="IPR032284">
    <property type="entry name" value="RecQ_Zn-bd"/>
</dbReference>
<feature type="region of interest" description="Disordered" evidence="17">
    <location>
        <begin position="1"/>
        <end position="25"/>
    </location>
</feature>
<dbReference type="GO" id="GO:0006281">
    <property type="term" value="P:DNA repair"/>
    <property type="evidence" value="ECO:0007669"/>
    <property type="project" value="UniProtKB-KW"/>
</dbReference>
<dbReference type="Gene3D" id="1.10.150.80">
    <property type="entry name" value="HRDC domain"/>
    <property type="match status" value="1"/>
</dbReference>
<evidence type="ECO:0000259" key="20">
    <source>
        <dbReference type="PROSITE" id="PS51194"/>
    </source>
</evidence>
<feature type="domain" description="Helicase ATP-binding" evidence="19">
    <location>
        <begin position="54"/>
        <end position="222"/>
    </location>
</feature>
<proteinExistence type="inferred from homology"/>
<dbReference type="SMART" id="SM00341">
    <property type="entry name" value="HRDC"/>
    <property type="match status" value="1"/>
</dbReference>
<dbReference type="SUPFAM" id="SSF52540">
    <property type="entry name" value="P-loop containing nucleoside triphosphate hydrolases"/>
    <property type="match status" value="2"/>
</dbReference>
<dbReference type="Pfam" id="PF00570">
    <property type="entry name" value="HRDC"/>
    <property type="match status" value="1"/>
</dbReference>
<keyword evidence="10" id="KW-0067">ATP-binding</keyword>
<comment type="caution">
    <text evidence="21">The sequence shown here is derived from an EMBL/GenBank/DDBJ whole genome shotgun (WGS) entry which is preliminary data.</text>
</comment>
<dbReference type="PROSITE" id="PS50967">
    <property type="entry name" value="HRDC"/>
    <property type="match status" value="1"/>
</dbReference>
<dbReference type="GO" id="GO:0006310">
    <property type="term" value="P:DNA recombination"/>
    <property type="evidence" value="ECO:0007669"/>
    <property type="project" value="UniProtKB-UniRule"/>
</dbReference>
<dbReference type="InterPro" id="IPR014001">
    <property type="entry name" value="Helicase_ATP-bd"/>
</dbReference>
<reference evidence="21 22" key="1">
    <citation type="submission" date="2020-08" db="EMBL/GenBank/DDBJ databases">
        <title>Genomic Encyclopedia of Type Strains, Phase IV (KMG-IV): sequencing the most valuable type-strain genomes for metagenomic binning, comparative biology and taxonomic classification.</title>
        <authorList>
            <person name="Goeker M."/>
        </authorList>
    </citation>
    <scope>NUCLEOTIDE SEQUENCE [LARGE SCALE GENOMIC DNA]</scope>
    <source>
        <strain evidence="21 22">DSM 102238</strain>
    </source>
</reference>
<dbReference type="AlphaFoldDB" id="A0A7W6E8Z6"/>
<dbReference type="GO" id="GO:0009432">
    <property type="term" value="P:SOS response"/>
    <property type="evidence" value="ECO:0007669"/>
    <property type="project" value="UniProtKB-UniRule"/>
</dbReference>
<evidence type="ECO:0000256" key="13">
    <source>
        <dbReference type="ARBA" id="ARBA00023204"/>
    </source>
</evidence>
<accession>A0A7W6E8Z6</accession>
<dbReference type="Pfam" id="PF16124">
    <property type="entry name" value="RecQ_Zn_bind"/>
    <property type="match status" value="1"/>
</dbReference>
<evidence type="ECO:0000256" key="3">
    <source>
        <dbReference type="ARBA" id="ARBA00005446"/>
    </source>
</evidence>
<name>A0A7W6E8Z6_9HYPH</name>
<dbReference type="SUPFAM" id="SSF47819">
    <property type="entry name" value="HRDC-like"/>
    <property type="match status" value="1"/>
</dbReference>
<evidence type="ECO:0000259" key="19">
    <source>
        <dbReference type="PROSITE" id="PS51192"/>
    </source>
</evidence>
<keyword evidence="8 21" id="KW-0347">Helicase</keyword>
<keyword evidence="6" id="KW-0227">DNA damage</keyword>
<dbReference type="InterPro" id="IPR004589">
    <property type="entry name" value="DNA_helicase_ATP-dep_RecQ"/>
</dbReference>
<dbReference type="InterPro" id="IPR011545">
    <property type="entry name" value="DEAD/DEAH_box_helicase_dom"/>
</dbReference>
<organism evidence="21 22">
    <name type="scientific">Aureimonas pseudogalii</name>
    <dbReference type="NCBI Taxonomy" id="1744844"/>
    <lineage>
        <taxon>Bacteria</taxon>
        <taxon>Pseudomonadati</taxon>
        <taxon>Pseudomonadota</taxon>
        <taxon>Alphaproteobacteria</taxon>
        <taxon>Hyphomicrobiales</taxon>
        <taxon>Aurantimonadaceae</taxon>
        <taxon>Aureimonas</taxon>
    </lineage>
</organism>
<evidence type="ECO:0000313" key="21">
    <source>
        <dbReference type="EMBL" id="MBB3996923.1"/>
    </source>
</evidence>
<dbReference type="GO" id="GO:0046872">
    <property type="term" value="F:metal ion binding"/>
    <property type="evidence" value="ECO:0007669"/>
    <property type="project" value="UniProtKB-KW"/>
</dbReference>
<dbReference type="InterPro" id="IPR006293">
    <property type="entry name" value="DNA_helicase_ATP-dep_RecQ_bac"/>
</dbReference>
<evidence type="ECO:0000256" key="14">
    <source>
        <dbReference type="ARBA" id="ARBA00023235"/>
    </source>
</evidence>
<keyword evidence="22" id="KW-1185">Reference proteome</keyword>
<feature type="domain" description="Helicase C-terminal" evidence="20">
    <location>
        <begin position="243"/>
        <end position="392"/>
    </location>
</feature>
<dbReference type="FunFam" id="3.40.50.300:FF:000296">
    <property type="entry name" value="ATP-dependent DNA helicase RecQ"/>
    <property type="match status" value="1"/>
</dbReference>
<dbReference type="GO" id="GO:0005737">
    <property type="term" value="C:cytoplasm"/>
    <property type="evidence" value="ECO:0007669"/>
    <property type="project" value="TreeGrafter"/>
</dbReference>
<comment type="catalytic activity">
    <reaction evidence="15">
        <text>Couples ATP hydrolysis with the unwinding of duplex DNA by translocating in the 3'-5' direction.</text>
        <dbReference type="EC" id="5.6.2.4"/>
    </reaction>
</comment>
<evidence type="ECO:0000256" key="12">
    <source>
        <dbReference type="ARBA" id="ARBA00023172"/>
    </source>
</evidence>
<dbReference type="InterPro" id="IPR018982">
    <property type="entry name" value="RQC_domain"/>
</dbReference>
<dbReference type="Pfam" id="PF09382">
    <property type="entry name" value="RQC"/>
    <property type="match status" value="1"/>
</dbReference>
<dbReference type="InterPro" id="IPR002121">
    <property type="entry name" value="HRDC_dom"/>
</dbReference>
<dbReference type="InterPro" id="IPR010997">
    <property type="entry name" value="HRDC-like_sf"/>
</dbReference>
<dbReference type="Proteomes" id="UP000542776">
    <property type="component" value="Unassembled WGS sequence"/>
</dbReference>
<evidence type="ECO:0000259" key="18">
    <source>
        <dbReference type="PROSITE" id="PS50967"/>
    </source>
</evidence>
<evidence type="ECO:0000256" key="8">
    <source>
        <dbReference type="ARBA" id="ARBA00022806"/>
    </source>
</evidence>
<dbReference type="GO" id="GO:0043138">
    <property type="term" value="F:3'-5' DNA helicase activity"/>
    <property type="evidence" value="ECO:0007669"/>
    <property type="project" value="UniProtKB-EC"/>
</dbReference>
<comment type="cofactor">
    <cofactor evidence="1">
        <name>Mg(2+)</name>
        <dbReference type="ChEBI" id="CHEBI:18420"/>
    </cofactor>
</comment>
<dbReference type="SMART" id="SM00490">
    <property type="entry name" value="HELICc"/>
    <property type="match status" value="1"/>
</dbReference>
<dbReference type="Gene3D" id="1.10.10.10">
    <property type="entry name" value="Winged helix-like DNA-binding domain superfamily/Winged helix DNA-binding domain"/>
    <property type="match status" value="1"/>
</dbReference>
<keyword evidence="11" id="KW-0238">DNA-binding</keyword>
<dbReference type="GO" id="GO:0009378">
    <property type="term" value="F:four-way junction helicase activity"/>
    <property type="evidence" value="ECO:0007669"/>
    <property type="project" value="TreeGrafter"/>
</dbReference>
<keyword evidence="14" id="KW-0413">Isomerase</keyword>
<dbReference type="GO" id="GO:0003677">
    <property type="term" value="F:DNA binding"/>
    <property type="evidence" value="ECO:0007669"/>
    <property type="project" value="UniProtKB-KW"/>
</dbReference>
<evidence type="ECO:0000256" key="11">
    <source>
        <dbReference type="ARBA" id="ARBA00023125"/>
    </source>
</evidence>
<gene>
    <name evidence="21" type="ORF">GGR04_000744</name>
</gene>
<dbReference type="Pfam" id="PF00271">
    <property type="entry name" value="Helicase_C"/>
    <property type="match status" value="1"/>
</dbReference>
<evidence type="ECO:0000256" key="17">
    <source>
        <dbReference type="SAM" id="MobiDB-lite"/>
    </source>
</evidence>
<feature type="domain" description="HRDC" evidence="18">
    <location>
        <begin position="553"/>
        <end position="631"/>
    </location>
</feature>
<dbReference type="FunFam" id="3.40.50.300:FF:000156">
    <property type="entry name" value="ATP-dependent DNA helicase recQ"/>
    <property type="match status" value="1"/>
</dbReference>
<evidence type="ECO:0000256" key="2">
    <source>
        <dbReference type="ARBA" id="ARBA00001947"/>
    </source>
</evidence>
<dbReference type="PANTHER" id="PTHR13710:SF105">
    <property type="entry name" value="ATP-DEPENDENT DNA HELICASE Q1"/>
    <property type="match status" value="1"/>
</dbReference>
<keyword evidence="13" id="KW-0234">DNA repair</keyword>